<dbReference type="KEGG" id="caua:113099999"/>
<accession>A0A6P6PIU6</accession>
<dbReference type="Gene3D" id="3.40.50.300">
    <property type="entry name" value="P-loop containing nucleotide triphosphate hydrolases"/>
    <property type="match status" value="1"/>
</dbReference>
<reference evidence="2" key="1">
    <citation type="submission" date="2025-08" db="UniProtKB">
        <authorList>
            <consortium name="RefSeq"/>
        </authorList>
    </citation>
    <scope>IDENTIFICATION</scope>
    <source>
        <strain evidence="2">Wakin</strain>
        <tissue evidence="2">Muscle</tissue>
    </source>
</reference>
<name>A0A6P6PIU6_CARAU</name>
<protein>
    <submittedName>
        <fullName evidence="2">Nicotinamide riboside kinase 1-like</fullName>
    </submittedName>
</protein>
<dbReference type="GeneID" id="113099999"/>
<dbReference type="RefSeq" id="XP_026120654.1">
    <property type="nucleotide sequence ID" value="XM_026264869.1"/>
</dbReference>
<dbReference type="OrthoDB" id="10041966at2759"/>
<proteinExistence type="predicted"/>
<evidence type="ECO:0000313" key="2">
    <source>
        <dbReference type="RefSeq" id="XP_026120654.1"/>
    </source>
</evidence>
<dbReference type="Proteomes" id="UP000515129">
    <property type="component" value="Unplaced"/>
</dbReference>
<gene>
    <name evidence="2" type="primary">LOC113099999</name>
</gene>
<organism evidence="1 2">
    <name type="scientific">Carassius auratus</name>
    <name type="common">Goldfish</name>
    <dbReference type="NCBI Taxonomy" id="7957"/>
    <lineage>
        <taxon>Eukaryota</taxon>
        <taxon>Metazoa</taxon>
        <taxon>Chordata</taxon>
        <taxon>Craniata</taxon>
        <taxon>Vertebrata</taxon>
        <taxon>Euteleostomi</taxon>
        <taxon>Actinopterygii</taxon>
        <taxon>Neopterygii</taxon>
        <taxon>Teleostei</taxon>
        <taxon>Ostariophysi</taxon>
        <taxon>Cypriniformes</taxon>
        <taxon>Cyprinidae</taxon>
        <taxon>Cyprininae</taxon>
        <taxon>Carassius</taxon>
    </lineage>
</organism>
<sequence>MLRPLNTLFDQRYFLKLPYEICKERSSRVYVPYPDPPGYFDGYAWHLKNRKVIEETVNDIVFLDGTQKIETLLSTVLADVQEMLMVTQR</sequence>
<dbReference type="InterPro" id="IPR027417">
    <property type="entry name" value="P-loop_NTPase"/>
</dbReference>
<evidence type="ECO:0000313" key="1">
    <source>
        <dbReference type="Proteomes" id="UP000515129"/>
    </source>
</evidence>
<dbReference type="AlphaFoldDB" id="A0A6P6PIU6"/>
<keyword evidence="1" id="KW-1185">Reference proteome</keyword>